<dbReference type="Proteomes" id="UP001215087">
    <property type="component" value="Unassembled WGS sequence"/>
</dbReference>
<comment type="caution">
    <text evidence="1">The sequence shown here is derived from an EMBL/GenBank/DDBJ whole genome shotgun (WGS) entry which is preliminary data.</text>
</comment>
<keyword evidence="2" id="KW-1185">Reference proteome</keyword>
<sequence length="63" mass="7251">MASSMINVHEVMELLQVSESKAYNVIKQLNTELKEKGYITIAGKVSRKYFNEKFYGYAENQEG</sequence>
<name>A0ABT5UTM4_EUBLI</name>
<dbReference type="EMBL" id="JAQSVD010000014">
    <property type="protein sequence ID" value="MDE1472317.1"/>
    <property type="molecule type" value="Genomic_DNA"/>
</dbReference>
<dbReference type="GO" id="GO:0003677">
    <property type="term" value="F:DNA binding"/>
    <property type="evidence" value="ECO:0007669"/>
    <property type="project" value="UniProtKB-KW"/>
</dbReference>
<evidence type="ECO:0000313" key="1">
    <source>
        <dbReference type="EMBL" id="MDE1472317.1"/>
    </source>
</evidence>
<proteinExistence type="predicted"/>
<reference evidence="1 2" key="1">
    <citation type="submission" date="2023-02" db="EMBL/GenBank/DDBJ databases">
        <title>Comparative genome analysis of Eubacterium limosum species.</title>
        <authorList>
            <person name="Bak J.E."/>
        </authorList>
    </citation>
    <scope>NUCLEOTIDE SEQUENCE [LARGE SCALE GENOMIC DNA]</scope>
    <source>
        <strain evidence="1 2">KGMB01548</strain>
    </source>
</reference>
<gene>
    <name evidence="1" type="ORF">PTZ04_18840</name>
</gene>
<accession>A0ABT5UTM4</accession>
<dbReference type="RefSeq" id="WP_274703001.1">
    <property type="nucleotide sequence ID" value="NZ_JAQSVD010000014.1"/>
</dbReference>
<keyword evidence="1" id="KW-0238">DNA-binding</keyword>
<organism evidence="1 2">
    <name type="scientific">Eubacterium limosum</name>
    <dbReference type="NCBI Taxonomy" id="1736"/>
    <lineage>
        <taxon>Bacteria</taxon>
        <taxon>Bacillati</taxon>
        <taxon>Bacillota</taxon>
        <taxon>Clostridia</taxon>
        <taxon>Eubacteriales</taxon>
        <taxon>Eubacteriaceae</taxon>
        <taxon>Eubacterium</taxon>
    </lineage>
</organism>
<protein>
    <submittedName>
        <fullName evidence="1">DNA-binding protein</fullName>
    </submittedName>
</protein>
<evidence type="ECO:0000313" key="2">
    <source>
        <dbReference type="Proteomes" id="UP001215087"/>
    </source>
</evidence>